<organism evidence="2">
    <name type="scientific">Streptomyces sp. R35</name>
    <dbReference type="NCBI Taxonomy" id="3238630"/>
    <lineage>
        <taxon>Bacteria</taxon>
        <taxon>Bacillati</taxon>
        <taxon>Actinomycetota</taxon>
        <taxon>Actinomycetes</taxon>
        <taxon>Kitasatosporales</taxon>
        <taxon>Streptomycetaceae</taxon>
        <taxon>Streptomyces</taxon>
    </lineage>
</organism>
<dbReference type="AlphaFoldDB" id="A0AB39SFU0"/>
<evidence type="ECO:0000313" key="2">
    <source>
        <dbReference type="EMBL" id="XDQ66129.1"/>
    </source>
</evidence>
<dbReference type="RefSeq" id="WP_369263085.1">
    <property type="nucleotide sequence ID" value="NZ_CP163440.1"/>
</dbReference>
<dbReference type="EMBL" id="CP163440">
    <property type="protein sequence ID" value="XDQ66129.1"/>
    <property type="molecule type" value="Genomic_DNA"/>
</dbReference>
<accession>A0AB39SFU0</accession>
<feature type="compositionally biased region" description="Basic and acidic residues" evidence="1">
    <location>
        <begin position="66"/>
        <end position="125"/>
    </location>
</feature>
<gene>
    <name evidence="2" type="ORF">AB5J50_37640</name>
</gene>
<protein>
    <submittedName>
        <fullName evidence="2">Uncharacterized protein</fullName>
    </submittedName>
</protein>
<feature type="compositionally biased region" description="Basic and acidic residues" evidence="1">
    <location>
        <begin position="446"/>
        <end position="461"/>
    </location>
</feature>
<sequence length="461" mass="52606">MSGRKRIQVDQSEWYRLQQRARQLREVKRDIPRLFADVRAQTQADIDRAFSPLQDRQRRQQQAVDRLSDRTRQLEADTTRRLREQADRLHQDLRETAGRIEQDTRQRLEQQRKEAESAIAAERAERRAETVRLAQEIDAFKEDRARAETTVRTWLLDARTMADLVDGELPHDRYAPGRLDRLRHRIATAEENAAEGRFDAALAVAQETFHELSDLRVDIEQREFERCLAQKEAVEALVQVEILAEENRQRPVVGPDAEVVAGYLLDVVHWSEGEYDRVRQDTGRALARARDPRTGVEDLRGLRDEEAPRLERSLGEAVERAGMRQLTSQLRVNLADVVADTLAEVAFYDLVEEGSGYDDGDPRGAFRARLRNDASGNEITVEIEQADKDSPQCVIRVVSHDHDTTAEADLRDRADAVYQALREQGLPIGLEASAPEAEHGIPVPRPGERPQHRDGRENPGT</sequence>
<feature type="region of interest" description="Disordered" evidence="1">
    <location>
        <begin position="428"/>
        <end position="461"/>
    </location>
</feature>
<name>A0AB39SFU0_9ACTN</name>
<evidence type="ECO:0000256" key="1">
    <source>
        <dbReference type="SAM" id="MobiDB-lite"/>
    </source>
</evidence>
<reference evidence="2" key="1">
    <citation type="submission" date="2024-07" db="EMBL/GenBank/DDBJ databases">
        <authorList>
            <person name="Yu S.T."/>
        </authorList>
    </citation>
    <scope>NUCLEOTIDE SEQUENCE</scope>
    <source>
        <strain evidence="2">R35</strain>
    </source>
</reference>
<proteinExistence type="predicted"/>
<feature type="region of interest" description="Disordered" evidence="1">
    <location>
        <begin position="52"/>
        <end position="125"/>
    </location>
</feature>